<organism evidence="1">
    <name type="scientific">marine sediment metagenome</name>
    <dbReference type="NCBI Taxonomy" id="412755"/>
    <lineage>
        <taxon>unclassified sequences</taxon>
        <taxon>metagenomes</taxon>
        <taxon>ecological metagenomes</taxon>
    </lineage>
</organism>
<proteinExistence type="predicted"/>
<name>X1E3G7_9ZZZZ</name>
<accession>X1E3G7</accession>
<sequence>MQSYNPKFKNLRKAYPKFIYEKYSYKISGNNLEIFFNFKVEPDIYFRSKIVIENIDKSRIKRVGYLLNNFAI</sequence>
<reference evidence="1" key="1">
    <citation type="journal article" date="2014" name="Front. Microbiol.">
        <title>High frequency of phylogenetically diverse reductive dehalogenase-homologous genes in deep subseafloor sedimentary metagenomes.</title>
        <authorList>
            <person name="Kawai M."/>
            <person name="Futagami T."/>
            <person name="Toyoda A."/>
            <person name="Takaki Y."/>
            <person name="Nishi S."/>
            <person name="Hori S."/>
            <person name="Arai W."/>
            <person name="Tsubouchi T."/>
            <person name="Morono Y."/>
            <person name="Uchiyama I."/>
            <person name="Ito T."/>
            <person name="Fujiyama A."/>
            <person name="Inagaki F."/>
            <person name="Takami H."/>
        </authorList>
    </citation>
    <scope>NUCLEOTIDE SEQUENCE</scope>
    <source>
        <strain evidence="1">Expedition CK06-06</strain>
    </source>
</reference>
<dbReference type="EMBL" id="BARU01000947">
    <property type="protein sequence ID" value="GAH27077.1"/>
    <property type="molecule type" value="Genomic_DNA"/>
</dbReference>
<dbReference type="AlphaFoldDB" id="X1E3G7"/>
<gene>
    <name evidence="1" type="ORF">S03H2_02732</name>
</gene>
<protein>
    <submittedName>
        <fullName evidence="1">Uncharacterized protein</fullName>
    </submittedName>
</protein>
<evidence type="ECO:0000313" key="1">
    <source>
        <dbReference type="EMBL" id="GAH27077.1"/>
    </source>
</evidence>
<comment type="caution">
    <text evidence="1">The sequence shown here is derived from an EMBL/GenBank/DDBJ whole genome shotgun (WGS) entry which is preliminary data.</text>
</comment>